<keyword evidence="3" id="KW-0456">Lyase</keyword>
<dbReference type="Proteomes" id="UP000011134">
    <property type="component" value="Unassembled WGS sequence"/>
</dbReference>
<dbReference type="EMBL" id="AMZO01000006">
    <property type="protein sequence ID" value="ELR66713.1"/>
    <property type="molecule type" value="Genomic_DNA"/>
</dbReference>
<dbReference type="OrthoDB" id="9802030at2"/>
<dbReference type="PANTHER" id="PTHR10067:SF17">
    <property type="entry name" value="PHOSPHATIDYLSERINE DECARBOXYLASE PROENZYME 2"/>
    <property type="match status" value="1"/>
</dbReference>
<accession>L8JEP2</accession>
<keyword evidence="6" id="KW-1185">Reference proteome</keyword>
<evidence type="ECO:0000313" key="6">
    <source>
        <dbReference type="Proteomes" id="UP000011134"/>
    </source>
</evidence>
<evidence type="ECO:0000256" key="4">
    <source>
        <dbReference type="ARBA" id="ARBA00023317"/>
    </source>
</evidence>
<dbReference type="Pfam" id="PF02666">
    <property type="entry name" value="PS_Dcarbxylase"/>
    <property type="match status" value="1"/>
</dbReference>
<keyword evidence="2" id="KW-0865">Zymogen</keyword>
<dbReference type="GO" id="GO:0008654">
    <property type="term" value="P:phospholipid biosynthetic process"/>
    <property type="evidence" value="ECO:0007669"/>
    <property type="project" value="InterPro"/>
</dbReference>
<name>L8JEP2_9GAMM</name>
<dbReference type="RefSeq" id="WP_007463612.1">
    <property type="nucleotide sequence ID" value="NZ_AMZO01000006.1"/>
</dbReference>
<evidence type="ECO:0000313" key="5">
    <source>
        <dbReference type="EMBL" id="ELR66713.1"/>
    </source>
</evidence>
<evidence type="ECO:0000256" key="1">
    <source>
        <dbReference type="ARBA" id="ARBA00022793"/>
    </source>
</evidence>
<dbReference type="PATRIC" id="fig|1056511.3.peg.1240"/>
<organism evidence="5 6">
    <name type="scientific">Photobacterium marinum</name>
    <dbReference type="NCBI Taxonomy" id="1056511"/>
    <lineage>
        <taxon>Bacteria</taxon>
        <taxon>Pseudomonadati</taxon>
        <taxon>Pseudomonadota</taxon>
        <taxon>Gammaproteobacteria</taxon>
        <taxon>Vibrionales</taxon>
        <taxon>Vibrionaceae</taxon>
        <taxon>Photobacterium</taxon>
    </lineage>
</organism>
<dbReference type="GO" id="GO:0004609">
    <property type="term" value="F:phosphatidylserine decarboxylase activity"/>
    <property type="evidence" value="ECO:0007669"/>
    <property type="project" value="InterPro"/>
</dbReference>
<comment type="caution">
    <text evidence="5">The sequence shown here is derived from an EMBL/GenBank/DDBJ whole genome shotgun (WGS) entry which is preliminary data.</text>
</comment>
<sequence length="393" mass="44806">MTRDEMLLFEKKPLCPIVEELKGLFEDNPEVLSAFDEAISHVKDFPDEPPLKPKENIWSGKDYLAFCDYFNNWFHYLASPSASGLGFIMHFTEFYYNNEKAAYFLNNFELDGRPVIYDWTVKFITERGKFMDTPGQEVRQVINEWVSEPDTHIEDFQMPADGYRTFNEFFTRELKPGARPVCAPDDDSVIVAPADSELNMIDSELTDETEIPTKGYRHLNVKQLLNGYYSWDRFIGGTALSCVLLPSDYHHYHSPVTGKLVHYEEAGKVYFGLEEAPSWFHDGNVGASDAKFSAFEQFHRAIFVFQTEQFGQVAMVAVGLNTISKIGADMSSINTVNKYKKIDEHNPLMVYKGEQLGHFKYGGSLNILLFEPGVFEGVKVHQGQRIGTLSKPS</sequence>
<gene>
    <name evidence="5" type="ORF">C942_04411</name>
</gene>
<keyword evidence="1" id="KW-0210">Decarboxylase</keyword>
<evidence type="ECO:0000256" key="3">
    <source>
        <dbReference type="ARBA" id="ARBA00023239"/>
    </source>
</evidence>
<dbReference type="PANTHER" id="PTHR10067">
    <property type="entry name" value="PHOSPHATIDYLSERINE DECARBOXYLASE"/>
    <property type="match status" value="1"/>
</dbReference>
<dbReference type="InterPro" id="IPR003817">
    <property type="entry name" value="PS_Dcarbxylase"/>
</dbReference>
<protein>
    <submittedName>
        <fullName evidence="5">Phosphatidylserine decarboxylase, proenzyme</fullName>
    </submittedName>
</protein>
<reference evidence="5 6" key="1">
    <citation type="submission" date="2012-12" db="EMBL/GenBank/DDBJ databases">
        <title>Genome Assembly of Photobacterium sp. AK15.</title>
        <authorList>
            <person name="Khatri I."/>
            <person name="Vaidya B."/>
            <person name="Srinivas T.N.R."/>
            <person name="Subramanian S."/>
            <person name="Pinnaka A."/>
        </authorList>
    </citation>
    <scope>NUCLEOTIDE SEQUENCE [LARGE SCALE GENOMIC DNA]</scope>
    <source>
        <strain evidence="5 6">AK15</strain>
    </source>
</reference>
<keyword evidence="4" id="KW-0670">Pyruvate</keyword>
<evidence type="ECO:0000256" key="2">
    <source>
        <dbReference type="ARBA" id="ARBA00023145"/>
    </source>
</evidence>
<proteinExistence type="predicted"/>
<dbReference type="AlphaFoldDB" id="L8JEP2"/>